<evidence type="ECO:0000256" key="1">
    <source>
        <dbReference type="SAM" id="MobiDB-lite"/>
    </source>
</evidence>
<evidence type="ECO:0000313" key="3">
    <source>
        <dbReference type="Proteomes" id="UP000800036"/>
    </source>
</evidence>
<organism evidence="2 3">
    <name type="scientific">Bimuria novae-zelandiae CBS 107.79</name>
    <dbReference type="NCBI Taxonomy" id="1447943"/>
    <lineage>
        <taxon>Eukaryota</taxon>
        <taxon>Fungi</taxon>
        <taxon>Dikarya</taxon>
        <taxon>Ascomycota</taxon>
        <taxon>Pezizomycotina</taxon>
        <taxon>Dothideomycetes</taxon>
        <taxon>Pleosporomycetidae</taxon>
        <taxon>Pleosporales</taxon>
        <taxon>Massarineae</taxon>
        <taxon>Didymosphaeriaceae</taxon>
        <taxon>Bimuria</taxon>
    </lineage>
</organism>
<name>A0A6A5UZT7_9PLEO</name>
<evidence type="ECO:0000313" key="2">
    <source>
        <dbReference type="EMBL" id="KAF1970264.1"/>
    </source>
</evidence>
<reference evidence="2" key="1">
    <citation type="journal article" date="2020" name="Stud. Mycol.">
        <title>101 Dothideomycetes genomes: a test case for predicting lifestyles and emergence of pathogens.</title>
        <authorList>
            <person name="Haridas S."/>
            <person name="Albert R."/>
            <person name="Binder M."/>
            <person name="Bloem J."/>
            <person name="Labutti K."/>
            <person name="Salamov A."/>
            <person name="Andreopoulos B."/>
            <person name="Baker S."/>
            <person name="Barry K."/>
            <person name="Bills G."/>
            <person name="Bluhm B."/>
            <person name="Cannon C."/>
            <person name="Castanera R."/>
            <person name="Culley D."/>
            <person name="Daum C."/>
            <person name="Ezra D."/>
            <person name="Gonzalez J."/>
            <person name="Henrissat B."/>
            <person name="Kuo A."/>
            <person name="Liang C."/>
            <person name="Lipzen A."/>
            <person name="Lutzoni F."/>
            <person name="Magnuson J."/>
            <person name="Mondo S."/>
            <person name="Nolan M."/>
            <person name="Ohm R."/>
            <person name="Pangilinan J."/>
            <person name="Park H.-J."/>
            <person name="Ramirez L."/>
            <person name="Alfaro M."/>
            <person name="Sun H."/>
            <person name="Tritt A."/>
            <person name="Yoshinaga Y."/>
            <person name="Zwiers L.-H."/>
            <person name="Turgeon B."/>
            <person name="Goodwin S."/>
            <person name="Spatafora J."/>
            <person name="Crous P."/>
            <person name="Grigoriev I."/>
        </authorList>
    </citation>
    <scope>NUCLEOTIDE SEQUENCE</scope>
    <source>
        <strain evidence="2">CBS 107.79</strain>
    </source>
</reference>
<dbReference type="OrthoDB" id="10617906at2759"/>
<sequence>MEPANQDAVATEPTKQALTKNNDEFRLTSRLECPPCELRQQIYLYLGFPVAGKFLHNCDEACVKM</sequence>
<gene>
    <name evidence="2" type="ORF">BU23DRAFT_556931</name>
</gene>
<accession>A0A6A5UZT7</accession>
<protein>
    <submittedName>
        <fullName evidence="2">Uncharacterized protein</fullName>
    </submittedName>
</protein>
<keyword evidence="3" id="KW-1185">Reference proteome</keyword>
<dbReference type="Proteomes" id="UP000800036">
    <property type="component" value="Unassembled WGS sequence"/>
</dbReference>
<feature type="region of interest" description="Disordered" evidence="1">
    <location>
        <begin position="1"/>
        <end position="21"/>
    </location>
</feature>
<proteinExistence type="predicted"/>
<dbReference type="EMBL" id="ML976702">
    <property type="protein sequence ID" value="KAF1970264.1"/>
    <property type="molecule type" value="Genomic_DNA"/>
</dbReference>
<dbReference type="AlphaFoldDB" id="A0A6A5UZT7"/>